<dbReference type="PANTHER" id="PTHR31490">
    <property type="entry name" value="GLYCOSYL HYDROLASE"/>
    <property type="match status" value="1"/>
</dbReference>
<dbReference type="Gene3D" id="3.20.20.80">
    <property type="entry name" value="Glycosidases"/>
    <property type="match status" value="1"/>
</dbReference>
<proteinExistence type="inferred from homology"/>
<feature type="signal peptide" evidence="7">
    <location>
        <begin position="1"/>
        <end position="17"/>
    </location>
</feature>
<dbReference type="EMBL" id="ML986582">
    <property type="protein sequence ID" value="KAF2269523.1"/>
    <property type="molecule type" value="Genomic_DNA"/>
</dbReference>
<accession>A0A9P4NAA9</accession>
<keyword evidence="4 6" id="KW-0326">Glycosidase</keyword>
<sequence length="330" mass="36112">MKLALASVLSASALVSAFPMAEPEPLFSRQASESIHEKMVAKGKLYFGTCTDPNRINAGSNAAIIRANFGQVTPENSMKWDSTEPNRGSFNFYNSDQFMQFATSNGKLVRGHTTVWHSQLPGWVSSIRDRATLTSVMQNHINTLMGRWKGQIYAWDVINEMFDESGGFRSSVFYNVLGQDFVRIAFETARAADPDAKLYINDYNLDSASYAKLTGLVRNVKSWISQGIPIDGVGSQGHLQSGQGANAPAAMAALCGAASECALTEVDIQNANSQDWGNIVKACLNQQNCVGITVWGVRDSDSWRPQGNPLLFDSSYRPKTAYQQVLQALS</sequence>
<keyword evidence="10" id="KW-1185">Reference proteome</keyword>
<evidence type="ECO:0000256" key="2">
    <source>
        <dbReference type="ARBA" id="ARBA00022801"/>
    </source>
</evidence>
<dbReference type="EC" id="3.2.1.8" evidence="6"/>
<evidence type="ECO:0000313" key="10">
    <source>
        <dbReference type="Proteomes" id="UP000800093"/>
    </source>
</evidence>
<dbReference type="InterPro" id="IPR017853">
    <property type="entry name" value="GH"/>
</dbReference>
<evidence type="ECO:0000259" key="8">
    <source>
        <dbReference type="PROSITE" id="PS51760"/>
    </source>
</evidence>
<keyword evidence="5 6" id="KW-0624">Polysaccharide degradation</keyword>
<evidence type="ECO:0000256" key="4">
    <source>
        <dbReference type="ARBA" id="ARBA00023295"/>
    </source>
</evidence>
<name>A0A9P4NAA9_9PLEO</name>
<dbReference type="GO" id="GO:0000272">
    <property type="term" value="P:polysaccharide catabolic process"/>
    <property type="evidence" value="ECO:0007669"/>
    <property type="project" value="UniProtKB-KW"/>
</dbReference>
<evidence type="ECO:0000256" key="1">
    <source>
        <dbReference type="ARBA" id="ARBA00007495"/>
    </source>
</evidence>
<organism evidence="9 10">
    <name type="scientific">Lojkania enalia</name>
    <dbReference type="NCBI Taxonomy" id="147567"/>
    <lineage>
        <taxon>Eukaryota</taxon>
        <taxon>Fungi</taxon>
        <taxon>Dikarya</taxon>
        <taxon>Ascomycota</taxon>
        <taxon>Pezizomycotina</taxon>
        <taxon>Dothideomycetes</taxon>
        <taxon>Pleosporomycetidae</taxon>
        <taxon>Pleosporales</taxon>
        <taxon>Pleosporales incertae sedis</taxon>
        <taxon>Lojkania</taxon>
    </lineage>
</organism>
<evidence type="ECO:0000256" key="5">
    <source>
        <dbReference type="ARBA" id="ARBA00023326"/>
    </source>
</evidence>
<dbReference type="PRINTS" id="PR00134">
    <property type="entry name" value="GLHYDRLASE10"/>
</dbReference>
<dbReference type="GO" id="GO:0031176">
    <property type="term" value="F:endo-1,4-beta-xylanase activity"/>
    <property type="evidence" value="ECO:0007669"/>
    <property type="project" value="UniProtKB-EC"/>
</dbReference>
<evidence type="ECO:0000313" key="9">
    <source>
        <dbReference type="EMBL" id="KAF2269523.1"/>
    </source>
</evidence>
<dbReference type="AlphaFoldDB" id="A0A9P4NAA9"/>
<keyword evidence="2 6" id="KW-0378">Hydrolase</keyword>
<reference evidence="10" key="1">
    <citation type="journal article" date="2020" name="Stud. Mycol.">
        <title>101 Dothideomycetes genomes: A test case for predicting lifestyles and emergence of pathogens.</title>
        <authorList>
            <person name="Haridas S."/>
            <person name="Albert R."/>
            <person name="Binder M."/>
            <person name="Bloem J."/>
            <person name="LaButti K."/>
            <person name="Salamov A."/>
            <person name="Andreopoulos B."/>
            <person name="Baker S."/>
            <person name="Barry K."/>
            <person name="Bills G."/>
            <person name="Bluhm B."/>
            <person name="Cannon C."/>
            <person name="Castanera R."/>
            <person name="Culley D."/>
            <person name="Daum C."/>
            <person name="Ezra D."/>
            <person name="Gonzalez J."/>
            <person name="Henrissat B."/>
            <person name="Kuo A."/>
            <person name="Liang C."/>
            <person name="Lipzen A."/>
            <person name="Lutzoni F."/>
            <person name="Magnuson J."/>
            <person name="Mondo S."/>
            <person name="Nolan M."/>
            <person name="Ohm R."/>
            <person name="Pangilinan J."/>
            <person name="Park H.-J."/>
            <person name="Ramirez L."/>
            <person name="Alfaro M."/>
            <person name="Sun H."/>
            <person name="Tritt A."/>
            <person name="Yoshinaga Y."/>
            <person name="Zwiers L.-H."/>
            <person name="Turgeon B."/>
            <person name="Goodwin S."/>
            <person name="Spatafora J."/>
            <person name="Crous P."/>
            <person name="Grigoriev I."/>
        </authorList>
    </citation>
    <scope>NUCLEOTIDE SEQUENCE [LARGE SCALE GENOMIC DNA]</scope>
    <source>
        <strain evidence="10">CBS 304.66</strain>
    </source>
</reference>
<feature type="domain" description="GH10" evidence="8">
    <location>
        <begin position="31"/>
        <end position="328"/>
    </location>
</feature>
<dbReference type="Pfam" id="PF00331">
    <property type="entry name" value="Glyco_hydro_10"/>
    <property type="match status" value="1"/>
</dbReference>
<dbReference type="PANTHER" id="PTHR31490:SF76">
    <property type="entry name" value="ENDO-1,4-BETA-XYLANASE C"/>
    <property type="match status" value="1"/>
</dbReference>
<keyword evidence="7" id="KW-0732">Signal</keyword>
<protein>
    <recommendedName>
        <fullName evidence="6">Beta-xylanase</fullName>
        <ecNumber evidence="6">3.2.1.8</ecNumber>
    </recommendedName>
</protein>
<evidence type="ECO:0000256" key="7">
    <source>
        <dbReference type="SAM" id="SignalP"/>
    </source>
</evidence>
<dbReference type="Proteomes" id="UP000800093">
    <property type="component" value="Unassembled WGS sequence"/>
</dbReference>
<comment type="similarity">
    <text evidence="1 6">Belongs to the glycosyl hydrolase 10 (cellulase F) family.</text>
</comment>
<dbReference type="InterPro" id="IPR001000">
    <property type="entry name" value="GH10_dom"/>
</dbReference>
<dbReference type="SMART" id="SM00633">
    <property type="entry name" value="Glyco_10"/>
    <property type="match status" value="1"/>
</dbReference>
<comment type="caution">
    <text evidence="9">The sequence shown here is derived from an EMBL/GenBank/DDBJ whole genome shotgun (WGS) entry which is preliminary data.</text>
</comment>
<dbReference type="OrthoDB" id="3055998at2759"/>
<comment type="catalytic activity">
    <reaction evidence="6">
        <text>Endohydrolysis of (1-&gt;4)-beta-D-xylosidic linkages in xylans.</text>
        <dbReference type="EC" id="3.2.1.8"/>
    </reaction>
</comment>
<feature type="chain" id="PRO_5040504036" description="Beta-xylanase" evidence="7">
    <location>
        <begin position="18"/>
        <end position="330"/>
    </location>
</feature>
<dbReference type="SUPFAM" id="SSF51445">
    <property type="entry name" value="(Trans)glycosidases"/>
    <property type="match status" value="1"/>
</dbReference>
<dbReference type="PROSITE" id="PS51760">
    <property type="entry name" value="GH10_2"/>
    <property type="match status" value="1"/>
</dbReference>
<keyword evidence="3 6" id="KW-0119">Carbohydrate metabolism</keyword>
<dbReference type="InterPro" id="IPR044846">
    <property type="entry name" value="GH10"/>
</dbReference>
<gene>
    <name evidence="9" type="ORF">CC78DRAFT_550879</name>
</gene>
<evidence type="ECO:0000256" key="6">
    <source>
        <dbReference type="RuleBase" id="RU361174"/>
    </source>
</evidence>
<evidence type="ECO:0000256" key="3">
    <source>
        <dbReference type="ARBA" id="ARBA00023277"/>
    </source>
</evidence>